<evidence type="ECO:0000259" key="5">
    <source>
        <dbReference type="PROSITE" id="PS50110"/>
    </source>
</evidence>
<dbReference type="PROSITE" id="PS50110">
    <property type="entry name" value="RESPONSE_REGULATORY"/>
    <property type="match status" value="1"/>
</dbReference>
<dbReference type="PROSITE" id="PS50109">
    <property type="entry name" value="HIS_KIN"/>
    <property type="match status" value="1"/>
</dbReference>
<feature type="compositionally biased region" description="Polar residues" evidence="3">
    <location>
        <begin position="1478"/>
        <end position="1490"/>
    </location>
</feature>
<dbReference type="InterPro" id="IPR058846">
    <property type="entry name" value="PAS-like"/>
</dbReference>
<dbReference type="SUPFAM" id="SSF47384">
    <property type="entry name" value="Homodimeric domain of signal transducing histidine kinase"/>
    <property type="match status" value="1"/>
</dbReference>
<feature type="compositionally biased region" description="Polar residues" evidence="3">
    <location>
        <begin position="1236"/>
        <end position="1248"/>
    </location>
</feature>
<reference evidence="7 8" key="1">
    <citation type="journal article" date="2014" name="BMC Genomics">
        <title>Comparative genomics of the major fungal agents of human and animal Sporotrichosis: Sporothrix schenckii and Sporothrix brasiliensis.</title>
        <authorList>
            <person name="Teixeira M.M."/>
            <person name="de Almeida L.G."/>
            <person name="Kubitschek-Barreira P."/>
            <person name="Alves F.L."/>
            <person name="Kioshima E.S."/>
            <person name="Abadio A.K."/>
            <person name="Fernandes L."/>
            <person name="Derengowski L.S."/>
            <person name="Ferreira K.S."/>
            <person name="Souza R.C."/>
            <person name="Ruiz J.C."/>
            <person name="de Andrade N.C."/>
            <person name="Paes H.C."/>
            <person name="Nicola A.M."/>
            <person name="Albuquerque P."/>
            <person name="Gerber A.L."/>
            <person name="Martins V.P."/>
            <person name="Peconick L.D."/>
            <person name="Neto A.V."/>
            <person name="Chaucanez C.B."/>
            <person name="Silva P.A."/>
            <person name="Cunha O.L."/>
            <person name="de Oliveira F.F."/>
            <person name="dos Santos T.C."/>
            <person name="Barros A.L."/>
            <person name="Soares M.A."/>
            <person name="de Oliveira L.M."/>
            <person name="Marini M.M."/>
            <person name="Villalobos-Duno H."/>
            <person name="Cunha M.M."/>
            <person name="de Hoog S."/>
            <person name="da Silveira J.F."/>
            <person name="Henrissat B."/>
            <person name="Nino-Vega G.A."/>
            <person name="Cisalpino P.S."/>
            <person name="Mora-Montes H.M."/>
            <person name="Almeida S.R."/>
            <person name="Stajich J.E."/>
            <person name="Lopes-Bezerra L.M."/>
            <person name="Vasconcelos A.T."/>
            <person name="Felipe M.S."/>
        </authorList>
    </citation>
    <scope>NUCLEOTIDE SEQUENCE [LARGE SCALE GENOMIC DNA]</scope>
    <source>
        <strain evidence="7 8">1099-18</strain>
    </source>
</reference>
<dbReference type="PRINTS" id="PR00344">
    <property type="entry name" value="BCTRLSENSOR"/>
</dbReference>
<dbReference type="InterPro" id="IPR011006">
    <property type="entry name" value="CheY-like_superfamily"/>
</dbReference>
<dbReference type="Gene3D" id="3.40.50.2300">
    <property type="match status" value="1"/>
</dbReference>
<feature type="compositionally biased region" description="Low complexity" evidence="3">
    <location>
        <begin position="290"/>
        <end position="311"/>
    </location>
</feature>
<dbReference type="VEuPathDB" id="FungiDB:SPSK_02935"/>
<feature type="compositionally biased region" description="Low complexity" evidence="3">
    <location>
        <begin position="1218"/>
        <end position="1229"/>
    </location>
</feature>
<dbReference type="InterPro" id="IPR035965">
    <property type="entry name" value="PAS-like_dom_sf"/>
</dbReference>
<dbReference type="SMART" id="SM00448">
    <property type="entry name" value="REC"/>
    <property type="match status" value="1"/>
</dbReference>
<dbReference type="Pfam" id="PF00072">
    <property type="entry name" value="Response_reg"/>
    <property type="match status" value="1"/>
</dbReference>
<dbReference type="Gene3D" id="1.10.287.130">
    <property type="match status" value="1"/>
</dbReference>
<feature type="region of interest" description="Disordered" evidence="3">
    <location>
        <begin position="568"/>
        <end position="602"/>
    </location>
</feature>
<proteinExistence type="predicted"/>
<dbReference type="InterPro" id="IPR000014">
    <property type="entry name" value="PAS"/>
</dbReference>
<feature type="domain" description="Response regulatory" evidence="5">
    <location>
        <begin position="1319"/>
        <end position="1448"/>
    </location>
</feature>
<feature type="compositionally biased region" description="Basic and acidic residues" evidence="3">
    <location>
        <begin position="749"/>
        <end position="759"/>
    </location>
</feature>
<dbReference type="Gene3D" id="3.30.565.10">
    <property type="entry name" value="Histidine kinase-like ATPase, C-terminal domain"/>
    <property type="match status" value="1"/>
</dbReference>
<evidence type="ECO:0000256" key="3">
    <source>
        <dbReference type="SAM" id="MobiDB-lite"/>
    </source>
</evidence>
<feature type="region of interest" description="Disordered" evidence="3">
    <location>
        <begin position="1"/>
        <end position="44"/>
    </location>
</feature>
<dbReference type="SUPFAM" id="SSF55785">
    <property type="entry name" value="PYP-like sensor domain (PAS domain)"/>
    <property type="match status" value="2"/>
</dbReference>
<dbReference type="SUPFAM" id="SSF55874">
    <property type="entry name" value="ATPase domain of HSP90 chaperone/DNA topoisomerase II/histidine kinase"/>
    <property type="match status" value="1"/>
</dbReference>
<dbReference type="InterPro" id="IPR001789">
    <property type="entry name" value="Sig_transdc_resp-reg_receiver"/>
</dbReference>
<feature type="region of interest" description="Disordered" evidence="3">
    <location>
        <begin position="1075"/>
        <end position="1099"/>
    </location>
</feature>
<dbReference type="PROSITE" id="PS50113">
    <property type="entry name" value="PAC"/>
    <property type="match status" value="1"/>
</dbReference>
<dbReference type="CDD" id="cd00082">
    <property type="entry name" value="HisKA"/>
    <property type="match status" value="1"/>
</dbReference>
<dbReference type="InterPro" id="IPR003594">
    <property type="entry name" value="HATPase_dom"/>
</dbReference>
<dbReference type="GO" id="GO:0000155">
    <property type="term" value="F:phosphorelay sensor kinase activity"/>
    <property type="evidence" value="ECO:0007669"/>
    <property type="project" value="InterPro"/>
</dbReference>
<evidence type="ECO:0000256" key="1">
    <source>
        <dbReference type="ARBA" id="ARBA00022553"/>
    </source>
</evidence>
<evidence type="ECO:0000256" key="2">
    <source>
        <dbReference type="PROSITE-ProRule" id="PRU00169"/>
    </source>
</evidence>
<evidence type="ECO:0000259" key="4">
    <source>
        <dbReference type="PROSITE" id="PS50109"/>
    </source>
</evidence>
<feature type="domain" description="Histidine kinase" evidence="4">
    <location>
        <begin position="838"/>
        <end position="1185"/>
    </location>
</feature>
<dbReference type="EMBL" id="AXCR01000010">
    <property type="protein sequence ID" value="KJR82717.1"/>
    <property type="molecule type" value="Genomic_DNA"/>
</dbReference>
<dbReference type="Pfam" id="PF26131">
    <property type="entry name" value="PAS-like"/>
    <property type="match status" value="1"/>
</dbReference>
<keyword evidence="1 2" id="KW-0597">Phosphoprotein</keyword>
<evidence type="ECO:0000313" key="8">
    <source>
        <dbReference type="Proteomes" id="UP000033710"/>
    </source>
</evidence>
<evidence type="ECO:0000259" key="6">
    <source>
        <dbReference type="PROSITE" id="PS50113"/>
    </source>
</evidence>
<dbReference type="RefSeq" id="XP_016585393.1">
    <property type="nucleotide sequence ID" value="XM_016729783.1"/>
</dbReference>
<name>A0A0F2LZ23_SPOSC</name>
<dbReference type="SMART" id="SM00388">
    <property type="entry name" value="HisKA"/>
    <property type="match status" value="1"/>
</dbReference>
<dbReference type="Gene3D" id="3.30.450.20">
    <property type="entry name" value="PAS domain"/>
    <property type="match status" value="2"/>
</dbReference>
<dbReference type="InterPro" id="IPR004358">
    <property type="entry name" value="Sig_transdc_His_kin-like_C"/>
</dbReference>
<evidence type="ECO:0000313" key="7">
    <source>
        <dbReference type="EMBL" id="KJR82717.1"/>
    </source>
</evidence>
<dbReference type="SUPFAM" id="SSF52172">
    <property type="entry name" value="CheY-like"/>
    <property type="match status" value="1"/>
</dbReference>
<dbReference type="PANTHER" id="PTHR43719:SF30">
    <property type="entry name" value="TWO-COMPONENT SYSTEM RESPONSE REGULATOR"/>
    <property type="match status" value="1"/>
</dbReference>
<comment type="caution">
    <text evidence="7">The sequence shown here is derived from an EMBL/GenBank/DDBJ whole genome shotgun (WGS) entry which is preliminary data.</text>
</comment>
<dbReference type="OrthoDB" id="60033at2759"/>
<gene>
    <name evidence="7" type="ORF">SPSK_02935</name>
</gene>
<dbReference type="Proteomes" id="UP000033710">
    <property type="component" value="Unassembled WGS sequence"/>
</dbReference>
<feature type="domain" description="PAC" evidence="6">
    <location>
        <begin position="758"/>
        <end position="820"/>
    </location>
</feature>
<dbReference type="InterPro" id="IPR050956">
    <property type="entry name" value="2C_system_His_kinase"/>
</dbReference>
<dbReference type="Pfam" id="PF13188">
    <property type="entry name" value="PAS_8"/>
    <property type="match status" value="1"/>
</dbReference>
<dbReference type="InterPro" id="IPR000700">
    <property type="entry name" value="PAS-assoc_C"/>
</dbReference>
<dbReference type="InterPro" id="IPR036097">
    <property type="entry name" value="HisK_dim/P_sf"/>
</dbReference>
<feature type="region of interest" description="Disordered" evidence="3">
    <location>
        <begin position="75"/>
        <end position="103"/>
    </location>
</feature>
<dbReference type="SMART" id="SM00387">
    <property type="entry name" value="HATPase_c"/>
    <property type="match status" value="1"/>
</dbReference>
<feature type="compositionally biased region" description="Low complexity" evidence="3">
    <location>
        <begin position="476"/>
        <end position="491"/>
    </location>
</feature>
<protein>
    <submittedName>
        <fullName evidence="7">Uncharacterized protein</fullName>
    </submittedName>
</protein>
<feature type="compositionally biased region" description="Low complexity" evidence="3">
    <location>
        <begin position="531"/>
        <end position="548"/>
    </location>
</feature>
<feature type="modified residue" description="4-aspartylphosphate" evidence="2">
    <location>
        <position position="1376"/>
    </location>
</feature>
<feature type="region of interest" description="Disordered" evidence="3">
    <location>
        <begin position="1464"/>
        <end position="1517"/>
    </location>
</feature>
<dbReference type="InterPro" id="IPR003661">
    <property type="entry name" value="HisK_dim/P_dom"/>
</dbReference>
<feature type="compositionally biased region" description="Pro residues" evidence="3">
    <location>
        <begin position="317"/>
        <end position="326"/>
    </location>
</feature>
<feature type="compositionally biased region" description="Low complexity" evidence="3">
    <location>
        <begin position="1076"/>
        <end position="1099"/>
    </location>
</feature>
<dbReference type="InterPro" id="IPR036890">
    <property type="entry name" value="HATPase_C_sf"/>
</dbReference>
<accession>A0A0F2LZ23</accession>
<dbReference type="GeneID" id="27665060"/>
<feature type="region of interest" description="Disordered" evidence="3">
    <location>
        <begin position="527"/>
        <end position="548"/>
    </location>
</feature>
<dbReference type="InterPro" id="IPR005467">
    <property type="entry name" value="His_kinase_dom"/>
</dbReference>
<feature type="region of interest" description="Disordered" evidence="3">
    <location>
        <begin position="470"/>
        <end position="508"/>
    </location>
</feature>
<feature type="region of interest" description="Disordered" evidence="3">
    <location>
        <begin position="1218"/>
        <end position="1259"/>
    </location>
</feature>
<sequence>MTHPSPTTHGPDPPPGVACATRSAAPLPEARPMTATTSTAAVQPEMYDDAAAALAHGPADGSAPRTARIPRTVALPPPSALRQTPSSLSPSPSPSPSLQPNTLHPLMFSTAASAEPSTVTSTSHAPMLSLARFSFVELLDVDPRPTFVVSLDPNSPAVVYVNPALASVPTLRDIVSAPRANHAAIWDGLSTSTVSALPAVAHLDHLWTRAVLGTGPARYVVISANQLGPTSEERAIAAPASPPAPAATAVSTATSLASPVAPVAPAITRTDINTTKPVTVSTQPPPPTRPLFTRSRSTPVTTPTTTPTITIDKQTLQPPPEPPTPPASAVFSPPEEDSGLGPAAGKPKAGFDRDVPEQSLAASGNMFAENSPSAFPSEYILQFGAITDFMPVGMSVFDAAGNVSFANGAWHHIMGCTPPPSAPNTANSEGMVMNRAQFLACVVEDDQDAVRCFFAQAASGPNRTLGFRVKKRDQQATAATTATTTTTATATSFPPPPLVSSTPTKGLPPRAEEDVLVIKTPHKSASLLSVASTKPSTPARATTPTTATEATTANTANATATAAVLRDARDPPIRRNSLAPSSIHEKEQHRSSRVLATAHSETDSEGRLVRTLVCLRDITEHQTIAEAADRHAQQANNLRRMAEFATVGMYDMDITGRLRGANRVFYDMCGLERRAGDEDSGIDDEQDDEVTHPWLKCVVPEDQPLVQRCLDRLVSAASHSSSLSSGSGSGVWDIPEGSSPADTTSHFANRGDAETDHQTVEVRFKKPWTADDSAGGRIVAPRWVEASFLPVRDSDGRVQSVTGCLSDISLRRWQLERERQVKEEAIESKRQQENFVDITSHEIRNPLTVIMHCGDAVLECLTRLRDDVRAFAGPVSDPRQRALAMLEDGIDYAEIIVGSALHQKSIVDDILTMSKLDSDLLAVTPVTVDPIEIVRSTLKMFEVQARQQNIQLRMSVDDSYYRELPASALFPTTSPPLSSSRVGGSPPVGSTTPAATPFLVLDPSRVKQILINLLTNALKFTQIVDIREVTTTIGVSRTRPTDDLCHVAFVPPQADNKLAPAYNYPGGGANVGTQYAAAPSTPASPTSPTSVSSAPAAAHSRSPMGESVFLIFEVKDTGEGLTKEGMESLFQKFVQAESNTHIKHGGSGLGLFISKRLAEIQNGAIGVASTPGVGSTFAFYIEAYIPPPTAVPEILSPGEAAKIALAAGLGSVTGNLTATAPTPTATPAPNEDPCTSLVSESPRPTSSRSKNDLPLLDRNSIDDTANAMDITKSQKPFVTATAAAPSTTNPPAALPTKEGSIDVVGQLASVPTRPPEIRGVLLVEDNMVNQKVTRRYFEKSGFHVQVAANGLEAMDIIKASDRRVPGSYPISVVLMDMEMPVQDGLTCTRHIRALEAAGTFAGGRIPVLMITGNARPEQIADARAAGCDDVVVKPFQMHLLFEHIKLVMRTLWEADVRALQTTAGKAGDDTDTHDLQGSMPTSRTAPSTTALKKPSKKDNVEQLDEGVVLRRQNSNQR</sequence>
<dbReference type="CDD" id="cd17546">
    <property type="entry name" value="REC_hyHK_CKI1_RcsC-like"/>
    <property type="match status" value="1"/>
</dbReference>
<feature type="compositionally biased region" description="Low complexity" evidence="3">
    <location>
        <begin position="1"/>
        <end position="10"/>
    </location>
</feature>
<organism evidence="7 8">
    <name type="scientific">Sporothrix schenckii 1099-18</name>
    <dbReference type="NCBI Taxonomy" id="1397361"/>
    <lineage>
        <taxon>Eukaryota</taxon>
        <taxon>Fungi</taxon>
        <taxon>Dikarya</taxon>
        <taxon>Ascomycota</taxon>
        <taxon>Pezizomycotina</taxon>
        <taxon>Sordariomycetes</taxon>
        <taxon>Sordariomycetidae</taxon>
        <taxon>Ophiostomatales</taxon>
        <taxon>Ophiostomataceae</taxon>
        <taxon>Sporothrix</taxon>
    </lineage>
</organism>
<feature type="region of interest" description="Disordered" evidence="3">
    <location>
        <begin position="719"/>
        <end position="759"/>
    </location>
</feature>
<dbReference type="Pfam" id="PF02518">
    <property type="entry name" value="HATPase_c"/>
    <property type="match status" value="1"/>
</dbReference>
<dbReference type="KEGG" id="ssck:SPSK_02935"/>
<feature type="region of interest" description="Disordered" evidence="3">
    <location>
        <begin position="276"/>
        <end position="350"/>
    </location>
</feature>
<dbReference type="PANTHER" id="PTHR43719">
    <property type="entry name" value="TWO-COMPONENT HISTIDINE KINASE"/>
    <property type="match status" value="1"/>
</dbReference>
<reference evidence="7 8" key="2">
    <citation type="journal article" date="2015" name="Eukaryot. Cell">
        <title>Asexual propagation of a virulent clone complex in a human and feline outbreak of sporotrichosis.</title>
        <authorList>
            <person name="Teixeira Mde M."/>
            <person name="Rodrigues A.M."/>
            <person name="Tsui C.K."/>
            <person name="de Almeida L.G."/>
            <person name="Van Diepeningen A.D."/>
            <person name="van den Ende B.G."/>
            <person name="Fernandes G.F."/>
            <person name="Kano R."/>
            <person name="Hamelin R.C."/>
            <person name="Lopes-Bezerra L.M."/>
            <person name="Vasconcelos A.T."/>
            <person name="de Hoog S."/>
            <person name="de Camargo Z.P."/>
            <person name="Felipe M.S."/>
        </authorList>
    </citation>
    <scope>NUCLEOTIDE SEQUENCE [LARGE SCALE GENOMIC DNA]</scope>
    <source>
        <strain evidence="7 8">1099-18</strain>
    </source>
</reference>